<name>A0A2V1E146_9PLEO</name>
<gene>
    <name evidence="3" type="ORF">DM02DRAFT_651849</name>
</gene>
<accession>A0A2V1E146</accession>
<keyword evidence="2" id="KW-0472">Membrane</keyword>
<evidence type="ECO:0000256" key="2">
    <source>
        <dbReference type="SAM" id="Phobius"/>
    </source>
</evidence>
<dbReference type="EMBL" id="KZ805323">
    <property type="protein sequence ID" value="PVI04247.1"/>
    <property type="molecule type" value="Genomic_DNA"/>
</dbReference>
<feature type="compositionally biased region" description="Low complexity" evidence="1">
    <location>
        <begin position="26"/>
        <end position="38"/>
    </location>
</feature>
<proteinExistence type="predicted"/>
<evidence type="ECO:0000313" key="4">
    <source>
        <dbReference type="Proteomes" id="UP000244855"/>
    </source>
</evidence>
<protein>
    <submittedName>
        <fullName evidence="3">Uncharacterized protein</fullName>
    </submittedName>
</protein>
<feature type="transmembrane region" description="Helical" evidence="2">
    <location>
        <begin position="261"/>
        <end position="283"/>
    </location>
</feature>
<evidence type="ECO:0000313" key="3">
    <source>
        <dbReference type="EMBL" id="PVI04247.1"/>
    </source>
</evidence>
<keyword evidence="2" id="KW-1133">Transmembrane helix</keyword>
<feature type="transmembrane region" description="Helical" evidence="2">
    <location>
        <begin position="78"/>
        <end position="96"/>
    </location>
</feature>
<keyword evidence="4" id="KW-1185">Reference proteome</keyword>
<sequence>MASPVSPEDADITELEFQNLSPVNSPRPISPTSSTTESFQTALSDTDRAFIRFLKRRMRRALLRSYYERIKAKFPETWIGKLTFFLCGFTAVFLVYEMFAIKRPTLAASVSQGLAAEAATAAAQWTAYSTWKNSICPAELVRNISSPECEKVKNQPTPPPPKPRYPEESSLSHQLARRLVPFFNASYILEKEIDASDNHCRIIVDTALAIQQPMCSSIEAHAIFHKRWSNSETRLSLSKFPLPSKSNLHSLKRWTANLPPVTYGFVIWLGTFDVTLLLAAAIHRKWGWSIAERRWWHVLFLCNVAVLGECFRVWMWHLTRFMAKDQFLSTCISQKTSRVEISEACAHLFKRSSTLSSETEIRLWSIWQGYLFAKISEFSTDNFIFTSILVAQVLGLHYLGSKCLRGIRAMWSRRDYLPIATEASDNGLRQNKAACGKK</sequence>
<dbReference type="Proteomes" id="UP000244855">
    <property type="component" value="Unassembled WGS sequence"/>
</dbReference>
<feature type="region of interest" description="Disordered" evidence="1">
    <location>
        <begin position="1"/>
        <end position="40"/>
    </location>
</feature>
<keyword evidence="2" id="KW-0812">Transmembrane</keyword>
<dbReference type="OrthoDB" id="10655015at2759"/>
<organism evidence="3 4">
    <name type="scientific">Periconia macrospinosa</name>
    <dbReference type="NCBI Taxonomy" id="97972"/>
    <lineage>
        <taxon>Eukaryota</taxon>
        <taxon>Fungi</taxon>
        <taxon>Dikarya</taxon>
        <taxon>Ascomycota</taxon>
        <taxon>Pezizomycotina</taxon>
        <taxon>Dothideomycetes</taxon>
        <taxon>Pleosporomycetidae</taxon>
        <taxon>Pleosporales</taxon>
        <taxon>Massarineae</taxon>
        <taxon>Periconiaceae</taxon>
        <taxon>Periconia</taxon>
    </lineage>
</organism>
<feature type="region of interest" description="Disordered" evidence="1">
    <location>
        <begin position="147"/>
        <end position="168"/>
    </location>
</feature>
<reference evidence="3 4" key="1">
    <citation type="journal article" date="2018" name="Sci. Rep.">
        <title>Comparative genomics provides insights into the lifestyle and reveals functional heterogeneity of dark septate endophytic fungi.</title>
        <authorList>
            <person name="Knapp D.G."/>
            <person name="Nemeth J.B."/>
            <person name="Barry K."/>
            <person name="Hainaut M."/>
            <person name="Henrissat B."/>
            <person name="Johnson J."/>
            <person name="Kuo A."/>
            <person name="Lim J.H.P."/>
            <person name="Lipzen A."/>
            <person name="Nolan M."/>
            <person name="Ohm R.A."/>
            <person name="Tamas L."/>
            <person name="Grigoriev I.V."/>
            <person name="Spatafora J.W."/>
            <person name="Nagy L.G."/>
            <person name="Kovacs G.M."/>
        </authorList>
    </citation>
    <scope>NUCLEOTIDE SEQUENCE [LARGE SCALE GENOMIC DNA]</scope>
    <source>
        <strain evidence="3 4">DSE2036</strain>
    </source>
</reference>
<dbReference type="AlphaFoldDB" id="A0A2V1E146"/>
<evidence type="ECO:0000256" key="1">
    <source>
        <dbReference type="SAM" id="MobiDB-lite"/>
    </source>
</evidence>
<feature type="transmembrane region" description="Helical" evidence="2">
    <location>
        <begin position="295"/>
        <end position="314"/>
    </location>
</feature>